<evidence type="ECO:0000259" key="1">
    <source>
        <dbReference type="Pfam" id="PF10512"/>
    </source>
</evidence>
<name>A0AAU9FDG6_DROMD</name>
<gene>
    <name evidence="2" type="ORF">DMAD_11493</name>
</gene>
<evidence type="ECO:0000313" key="3">
    <source>
        <dbReference type="Proteomes" id="UP001500889"/>
    </source>
</evidence>
<evidence type="ECO:0000313" key="2">
    <source>
        <dbReference type="EMBL" id="BFF93687.1"/>
    </source>
</evidence>
<dbReference type="InterPro" id="IPR046466">
    <property type="entry name" value="Borealin_C"/>
</dbReference>
<dbReference type="Pfam" id="PF10512">
    <property type="entry name" value="Borealin"/>
    <property type="match status" value="1"/>
</dbReference>
<keyword evidence="3" id="KW-1185">Reference proteome</keyword>
<proteinExistence type="predicted"/>
<feature type="domain" description="Borealin C-terminal" evidence="1">
    <location>
        <begin position="102"/>
        <end position="218"/>
    </location>
</feature>
<organism evidence="2 3">
    <name type="scientific">Drosophila madeirensis</name>
    <name type="common">Fruit fly</name>
    <dbReference type="NCBI Taxonomy" id="30013"/>
    <lineage>
        <taxon>Eukaryota</taxon>
        <taxon>Metazoa</taxon>
        <taxon>Ecdysozoa</taxon>
        <taxon>Arthropoda</taxon>
        <taxon>Hexapoda</taxon>
        <taxon>Insecta</taxon>
        <taxon>Pterygota</taxon>
        <taxon>Neoptera</taxon>
        <taxon>Endopterygota</taxon>
        <taxon>Diptera</taxon>
        <taxon>Brachycera</taxon>
        <taxon>Muscomorpha</taxon>
        <taxon>Ephydroidea</taxon>
        <taxon>Drosophilidae</taxon>
        <taxon>Drosophila</taxon>
        <taxon>Sophophora</taxon>
    </lineage>
</organism>
<dbReference type="EMBL" id="AP029264">
    <property type="protein sequence ID" value="BFF93687.1"/>
    <property type="molecule type" value="Genomic_DNA"/>
</dbReference>
<accession>A0AAU9FDG6</accession>
<sequence length="226" mass="25952">MPRTRVVARREVQRKKIEQEEKVRLVQMRAEAALEKVDEFEKRAKHQVDMQIKLLHARTDKHLLEMKWSEFVNLNPKHFKDYKWKVPELPVSRVRSNSISSDRGRCRTPQLSQLPRPIVHSLDRGHLKTLATPQKAPSMSFERWPRAGELVLSCGGSPLAVQTPQQNCADVHIPTKKGVITVKPFKIERVTRDVLMQLDANTLNQVKTLKANLGVIVDMATKMGKM</sequence>
<protein>
    <submittedName>
        <fullName evidence="2">Borealin</fullName>
    </submittedName>
</protein>
<dbReference type="AlphaFoldDB" id="A0AAU9FDG6"/>
<reference evidence="2 3" key="1">
    <citation type="submission" date="2024-02" db="EMBL/GenBank/DDBJ databases">
        <title>A chromosome-level genome assembly of Drosophila madeirensis, a fruit fly species endemic to Madeira island.</title>
        <authorList>
            <person name="Tomihara K."/>
            <person name="Llopart A."/>
            <person name="Yamamoto D."/>
        </authorList>
    </citation>
    <scope>NUCLEOTIDE SEQUENCE [LARGE SCALE GENOMIC DNA]</scope>
    <source>
        <strain evidence="2 3">RF1</strain>
    </source>
</reference>
<dbReference type="Proteomes" id="UP001500889">
    <property type="component" value="Chromosome U"/>
</dbReference>